<accession>A0A5Q0H810</accession>
<keyword evidence="10" id="KW-1185">Reference proteome</keyword>
<keyword evidence="5" id="KW-0804">Transcription</keyword>
<dbReference type="Proteomes" id="UP000325787">
    <property type="component" value="Chromosome"/>
</dbReference>
<dbReference type="NCBIfam" id="TIGR02960">
    <property type="entry name" value="SigX5"/>
    <property type="match status" value="1"/>
</dbReference>
<dbReference type="InterPro" id="IPR014305">
    <property type="entry name" value="RNA_pol_sigma-G_actinobac"/>
</dbReference>
<dbReference type="InterPro" id="IPR036388">
    <property type="entry name" value="WH-like_DNA-bd_sf"/>
</dbReference>
<dbReference type="Gene3D" id="3.10.450.50">
    <property type="match status" value="1"/>
</dbReference>
<evidence type="ECO:0000313" key="9">
    <source>
        <dbReference type="EMBL" id="QFZ22378.1"/>
    </source>
</evidence>
<evidence type="ECO:0000313" key="10">
    <source>
        <dbReference type="Proteomes" id="UP000325787"/>
    </source>
</evidence>
<dbReference type="OrthoDB" id="3806887at2"/>
<keyword evidence="3" id="KW-0805">Transcription regulation</keyword>
<protein>
    <submittedName>
        <fullName evidence="9">Sigma-70 family RNA polymerase sigma factor</fullName>
    </submittedName>
</protein>
<keyword evidence="4" id="KW-0731">Sigma factor</keyword>
<evidence type="ECO:0000256" key="5">
    <source>
        <dbReference type="ARBA" id="ARBA00023163"/>
    </source>
</evidence>
<feature type="domain" description="RNA polymerase sigma factor 70 region 4 type 2" evidence="8">
    <location>
        <begin position="177"/>
        <end position="228"/>
    </location>
</feature>
<dbReference type="SUPFAM" id="SSF54427">
    <property type="entry name" value="NTF2-like"/>
    <property type="match status" value="1"/>
</dbReference>
<dbReference type="InterPro" id="IPR013324">
    <property type="entry name" value="RNA_pol_sigma_r3/r4-like"/>
</dbReference>
<dbReference type="PANTHER" id="PTHR43133">
    <property type="entry name" value="RNA POLYMERASE ECF-TYPE SIGMA FACTO"/>
    <property type="match status" value="1"/>
</dbReference>
<evidence type="ECO:0000256" key="1">
    <source>
        <dbReference type="ARBA" id="ARBA00010641"/>
    </source>
</evidence>
<dbReference type="InterPro" id="IPR014284">
    <property type="entry name" value="RNA_pol_sigma-70_dom"/>
</dbReference>
<dbReference type="SUPFAM" id="SSF88946">
    <property type="entry name" value="Sigma2 domain of RNA polymerase sigma factors"/>
    <property type="match status" value="1"/>
</dbReference>
<dbReference type="CDD" id="cd06171">
    <property type="entry name" value="Sigma70_r4"/>
    <property type="match status" value="1"/>
</dbReference>
<comment type="similarity">
    <text evidence="1">Belongs to the sigma-70 factor family. ECF subfamily.</text>
</comment>
<sequence>MTSGRAVRASRSRTGELENVRGTGTPRRRRGRTGVNAVVPRRDGRSEGSGAPPPPYLGRVDLESHRVELTGYCYRMLGGPFEAEDAVQETFVRAWRGTYDPARGSLRAWLYAIATNVCLDLLRTARRRAVAMDLASPAAPGTPLGEPLPASAWVLPVPDERVLPADQVAADREGVRLAFVAALQHLPPRQRAVLILRDVLCWRAAEVARLLGTTVASVNSALQRARATIADRRPEPLRPVDPGLLERYATAFERHDVPALVALLHEDATTAMPPFAWWLRGRADIAAVLSFGGSGCETARLVPARASGVPAFGQYRPDGEGAYRPFALVVVEFSGGCQLGATTFLGDELFGLFGLPMSLPAAARSSGWDHDRSGGLRCTTS</sequence>
<dbReference type="NCBIfam" id="NF006089">
    <property type="entry name" value="PRK08241.1"/>
    <property type="match status" value="1"/>
</dbReference>
<dbReference type="AlphaFoldDB" id="A0A5Q0H810"/>
<dbReference type="Gene3D" id="1.10.10.10">
    <property type="entry name" value="Winged helix-like DNA-binding domain superfamily/Winged helix DNA-binding domain"/>
    <property type="match status" value="1"/>
</dbReference>
<dbReference type="GO" id="GO:0003677">
    <property type="term" value="F:DNA binding"/>
    <property type="evidence" value="ECO:0007669"/>
    <property type="project" value="InterPro"/>
</dbReference>
<dbReference type="NCBIfam" id="TIGR02937">
    <property type="entry name" value="sigma70-ECF"/>
    <property type="match status" value="1"/>
</dbReference>
<dbReference type="InterPro" id="IPR013249">
    <property type="entry name" value="RNA_pol_sigma70_r4_t2"/>
</dbReference>
<dbReference type="KEGG" id="ssyi:EKG83_37600"/>
<dbReference type="InterPro" id="IPR007627">
    <property type="entry name" value="RNA_pol_sigma70_r2"/>
</dbReference>
<reference evidence="10" key="1">
    <citation type="journal article" date="2021" name="Curr. Microbiol.">
        <title>Complete genome of nocamycin-producing strain Saccharothrix syringae NRRL B-16468 reveals the biosynthetic potential for secondary metabolites.</title>
        <authorList>
            <person name="Mo X."/>
            <person name="Yang S."/>
        </authorList>
    </citation>
    <scope>NUCLEOTIDE SEQUENCE [LARGE SCALE GENOMIC DNA]</scope>
    <source>
        <strain evidence="10">ATCC 51364 / DSM 43886 / JCM 6844 / KCTC 9398 / NBRC 14523 / NRRL B-16468 / INA 2240</strain>
    </source>
</reference>
<dbReference type="EMBL" id="CP034550">
    <property type="protein sequence ID" value="QFZ22378.1"/>
    <property type="molecule type" value="Genomic_DNA"/>
</dbReference>
<dbReference type="SUPFAM" id="SSF88659">
    <property type="entry name" value="Sigma3 and sigma4 domains of RNA polymerase sigma factors"/>
    <property type="match status" value="1"/>
</dbReference>
<dbReference type="GO" id="GO:0016987">
    <property type="term" value="F:sigma factor activity"/>
    <property type="evidence" value="ECO:0007669"/>
    <property type="project" value="UniProtKB-KW"/>
</dbReference>
<name>A0A5Q0H810_SACSY</name>
<feature type="region of interest" description="Disordered" evidence="6">
    <location>
        <begin position="1"/>
        <end position="59"/>
    </location>
</feature>
<gene>
    <name evidence="9" type="ORF">EKG83_37600</name>
</gene>
<dbReference type="InterPro" id="IPR013325">
    <property type="entry name" value="RNA_pol_sigma_r2"/>
</dbReference>
<dbReference type="PANTHER" id="PTHR43133:SF65">
    <property type="entry name" value="ECF RNA POLYMERASE SIGMA FACTOR SIGG"/>
    <property type="match status" value="1"/>
</dbReference>
<organism evidence="9 10">
    <name type="scientific">Saccharothrix syringae</name>
    <name type="common">Nocardiopsis syringae</name>
    <dbReference type="NCBI Taxonomy" id="103733"/>
    <lineage>
        <taxon>Bacteria</taxon>
        <taxon>Bacillati</taxon>
        <taxon>Actinomycetota</taxon>
        <taxon>Actinomycetes</taxon>
        <taxon>Pseudonocardiales</taxon>
        <taxon>Pseudonocardiaceae</taxon>
        <taxon>Saccharothrix</taxon>
    </lineage>
</organism>
<dbReference type="Gene3D" id="1.10.1740.10">
    <property type="match status" value="1"/>
</dbReference>
<comment type="subunit">
    <text evidence="2">Interacts transiently with the RNA polymerase catalytic core formed by RpoA, RpoB, RpoC and RpoZ (2 alpha, 1 beta, 1 beta' and 1 omega subunit) to form the RNA polymerase holoenzyme that can initiate transcription.</text>
</comment>
<evidence type="ECO:0000259" key="8">
    <source>
        <dbReference type="Pfam" id="PF08281"/>
    </source>
</evidence>
<proteinExistence type="inferred from homology"/>
<feature type="domain" description="RNA polymerase sigma-70 region 2" evidence="7">
    <location>
        <begin position="63"/>
        <end position="128"/>
    </location>
</feature>
<dbReference type="InterPro" id="IPR039425">
    <property type="entry name" value="RNA_pol_sigma-70-like"/>
</dbReference>
<dbReference type="Pfam" id="PF08281">
    <property type="entry name" value="Sigma70_r4_2"/>
    <property type="match status" value="1"/>
</dbReference>
<evidence type="ECO:0000256" key="2">
    <source>
        <dbReference type="ARBA" id="ARBA00011344"/>
    </source>
</evidence>
<evidence type="ECO:0000256" key="6">
    <source>
        <dbReference type="SAM" id="MobiDB-lite"/>
    </source>
</evidence>
<dbReference type="GO" id="GO:0006352">
    <property type="term" value="P:DNA-templated transcription initiation"/>
    <property type="evidence" value="ECO:0007669"/>
    <property type="project" value="InterPro"/>
</dbReference>
<dbReference type="Pfam" id="PF04542">
    <property type="entry name" value="Sigma70_r2"/>
    <property type="match status" value="1"/>
</dbReference>
<dbReference type="InterPro" id="IPR032710">
    <property type="entry name" value="NTF2-like_dom_sf"/>
</dbReference>
<evidence type="ECO:0000256" key="3">
    <source>
        <dbReference type="ARBA" id="ARBA00023015"/>
    </source>
</evidence>
<evidence type="ECO:0000256" key="4">
    <source>
        <dbReference type="ARBA" id="ARBA00023082"/>
    </source>
</evidence>
<evidence type="ECO:0000259" key="7">
    <source>
        <dbReference type="Pfam" id="PF04542"/>
    </source>
</evidence>